<evidence type="ECO:0000256" key="1">
    <source>
        <dbReference type="SAM" id="Phobius"/>
    </source>
</evidence>
<evidence type="ECO:0000313" key="3">
    <source>
        <dbReference type="Proteomes" id="UP001238334"/>
    </source>
</evidence>
<sequence length="449" mass="51143">MRDETLGAPAPKSDLKPANANPWYVLMTLYGEQDEDSKNTGLQKKNRDAWNAWVASRISIKLSDEMEPHWNSDWLGRFCPLRWSTEMEKLFRTECTRRGFPQADVPTHETEIRLSKLDIPFGLNLTGYLFCQPVTLAGCTFASFSARAAIFAKLLTLEDNKFLTQAAYYSTKFLGEYYAAGNEYCHGANFRSAVFNSAMTSFHDTYKSEAAFSNIRFKGAVNFEGSRFLQTHGESDHDCLFQNCEFHAPTNFRSTTFKSFYPDFHGVVLHERTLFSAGNEYWPKHTSQRLEQARNTCSAVRHILAKQSLPEDEHFFFRREMQISGEIGSFWQQLPYRAFGLISDYGHSIARPLIGLAIIWTFGFACFWGYLASCCVPFPAEVTDHPMGSAMALSFSNLFPLFGFGRTFLREILPNLPTSLAVLSGLQTIISLPLLFFLGLGLRQRFRLR</sequence>
<gene>
    <name evidence="2" type="ORF">QPJ95_12615</name>
</gene>
<name>A0A9Y2KUQ1_9RHOB</name>
<organism evidence="2 3">
    <name type="scientific">Parasedimentitalea psychrophila</name>
    <dbReference type="NCBI Taxonomy" id="2997337"/>
    <lineage>
        <taxon>Bacteria</taxon>
        <taxon>Pseudomonadati</taxon>
        <taxon>Pseudomonadota</taxon>
        <taxon>Alphaproteobacteria</taxon>
        <taxon>Rhodobacterales</taxon>
        <taxon>Paracoccaceae</taxon>
        <taxon>Parasedimentitalea</taxon>
    </lineage>
</organism>
<dbReference type="AlphaFoldDB" id="A0A9Y2KUQ1"/>
<evidence type="ECO:0000313" key="2">
    <source>
        <dbReference type="EMBL" id="WIY23501.1"/>
    </source>
</evidence>
<feature type="transmembrane region" description="Helical" evidence="1">
    <location>
        <begin position="353"/>
        <end position="378"/>
    </location>
</feature>
<protein>
    <recommendedName>
        <fullName evidence="4">Pentapeptide repeat-containing protein</fullName>
    </recommendedName>
</protein>
<evidence type="ECO:0008006" key="4">
    <source>
        <dbReference type="Google" id="ProtNLM"/>
    </source>
</evidence>
<proteinExistence type="predicted"/>
<keyword evidence="1" id="KW-0812">Transmembrane</keyword>
<dbReference type="RefSeq" id="WP_270917894.1">
    <property type="nucleotide sequence ID" value="NZ_CP127247.1"/>
</dbReference>
<dbReference type="KEGG" id="ppso:QPJ95_12615"/>
<dbReference type="EMBL" id="CP127247">
    <property type="protein sequence ID" value="WIY23501.1"/>
    <property type="molecule type" value="Genomic_DNA"/>
</dbReference>
<dbReference type="Proteomes" id="UP001238334">
    <property type="component" value="Chromosome"/>
</dbReference>
<feature type="transmembrane region" description="Helical" evidence="1">
    <location>
        <begin position="390"/>
        <end position="409"/>
    </location>
</feature>
<reference evidence="2 3" key="1">
    <citation type="submission" date="2023-06" db="EMBL/GenBank/DDBJ databases">
        <title>Parasedimentitalea psychrophila sp. nov., a psychrophilic bacterium isolated from deep-sea sediment.</title>
        <authorList>
            <person name="Li A."/>
        </authorList>
    </citation>
    <scope>NUCLEOTIDE SEQUENCE [LARGE SCALE GENOMIC DNA]</scope>
    <source>
        <strain evidence="2 3">QS115</strain>
    </source>
</reference>
<accession>A0A9Y2KUQ1</accession>
<keyword evidence="1" id="KW-1133">Transmembrane helix</keyword>
<keyword evidence="3" id="KW-1185">Reference proteome</keyword>
<feature type="transmembrane region" description="Helical" evidence="1">
    <location>
        <begin position="421"/>
        <end position="442"/>
    </location>
</feature>
<keyword evidence="1" id="KW-0472">Membrane</keyword>